<evidence type="ECO:0008006" key="4">
    <source>
        <dbReference type="Google" id="ProtNLM"/>
    </source>
</evidence>
<feature type="region of interest" description="Disordered" evidence="1">
    <location>
        <begin position="411"/>
        <end position="443"/>
    </location>
</feature>
<proteinExistence type="predicted"/>
<dbReference type="PANTHER" id="PTHR22045:SF6">
    <property type="entry name" value="PROLINE AND SERINE-RICH PROTEIN 3"/>
    <property type="match status" value="1"/>
</dbReference>
<dbReference type="EMBL" id="RHFK02000002">
    <property type="protein sequence ID" value="TWW79378.1"/>
    <property type="molecule type" value="Genomic_DNA"/>
</dbReference>
<evidence type="ECO:0000256" key="1">
    <source>
        <dbReference type="SAM" id="MobiDB-lite"/>
    </source>
</evidence>
<feature type="compositionally biased region" description="Polar residues" evidence="1">
    <location>
        <begin position="86"/>
        <end position="98"/>
    </location>
</feature>
<name>A0A5C6PKX3_9TELE</name>
<feature type="region of interest" description="Disordered" evidence="1">
    <location>
        <begin position="307"/>
        <end position="399"/>
    </location>
</feature>
<reference evidence="2 3" key="1">
    <citation type="submission" date="2019-04" db="EMBL/GenBank/DDBJ databases">
        <title>Chromosome genome assembly for Takifugu flavidus.</title>
        <authorList>
            <person name="Xiao S."/>
        </authorList>
    </citation>
    <scope>NUCLEOTIDE SEQUENCE [LARGE SCALE GENOMIC DNA]</scope>
    <source>
        <strain evidence="2">HTHZ2018</strain>
        <tissue evidence="2">Muscle</tissue>
    </source>
</reference>
<keyword evidence="3" id="KW-1185">Reference proteome</keyword>
<feature type="region of interest" description="Disordered" evidence="1">
    <location>
        <begin position="1"/>
        <end position="98"/>
    </location>
</feature>
<protein>
    <recommendedName>
        <fullName evidence="4">Proline and serine-rich protein 3</fullName>
    </recommendedName>
</protein>
<gene>
    <name evidence="2" type="ORF">D4764_10G0004080</name>
</gene>
<feature type="compositionally biased region" description="Basic and acidic residues" evidence="1">
    <location>
        <begin position="378"/>
        <end position="398"/>
    </location>
</feature>
<dbReference type="InterPro" id="IPR037646">
    <property type="entry name" value="PROSER3"/>
</dbReference>
<dbReference type="PANTHER" id="PTHR22045">
    <property type="entry name" value="PROLINE AND SERINE-RICH PROTEIN 3"/>
    <property type="match status" value="1"/>
</dbReference>
<accession>A0A5C6PKX3</accession>
<feature type="region of interest" description="Disordered" evidence="1">
    <location>
        <begin position="158"/>
        <end position="205"/>
    </location>
</feature>
<sequence>MQSSEPLFTRKNPFTPSSRPGRAHYHPSRTHSLSKTEKKTALSPVRLEQAPRSPLSTRHQESQKLHESQKSCSGVTDEQPVFTESWPASTDCESSPTSCTALDNMDSMAHKIPSEGEADDTEILDLQERANRLLLREECITDGSIHASLEGLGCSDFSSTASNDEPQRRPFIPGIKISEDKRKARSDSEPAASSQKSFIPPSLVNPQRPEEDILFQWRLRRKMEQAREGPWHMQHTRLHGPTVSWQTPALNHPPATGPLFKPQPVAGVPSHMHFLCDVLPCPIQSSHTGRKQMISQDVCMSRCTPKAPENNLPDEPVHEPTPLSKPTSSEAKRGGATSHPQRPERKKKEKVSKKDTERVITTRKQKKSSVDTGDTEVPDSKTESVSRERVAQHLEQKRQKVVSEVLFPSVVSSSPAHRPPVSNGPVLPSSAASQPSDPPCDTHNSMEVIAQLLQEAEDSDGKEFEDDPLLQVLRKQRMWIREQIR</sequence>
<dbReference type="Proteomes" id="UP000324091">
    <property type="component" value="Chromosome 10"/>
</dbReference>
<evidence type="ECO:0000313" key="2">
    <source>
        <dbReference type="EMBL" id="TWW79378.1"/>
    </source>
</evidence>
<comment type="caution">
    <text evidence="2">The sequence shown here is derived from an EMBL/GenBank/DDBJ whole genome shotgun (WGS) entry which is preliminary data.</text>
</comment>
<feature type="compositionally biased region" description="Basic and acidic residues" evidence="1">
    <location>
        <begin position="177"/>
        <end position="188"/>
    </location>
</feature>
<feature type="compositionally biased region" description="Polar residues" evidence="1">
    <location>
        <begin position="1"/>
        <end position="18"/>
    </location>
</feature>
<feature type="compositionally biased region" description="Basic and acidic residues" evidence="1">
    <location>
        <begin position="58"/>
        <end position="69"/>
    </location>
</feature>
<dbReference type="AlphaFoldDB" id="A0A5C6PKX3"/>
<evidence type="ECO:0000313" key="3">
    <source>
        <dbReference type="Proteomes" id="UP000324091"/>
    </source>
</evidence>
<organism evidence="2 3">
    <name type="scientific">Takifugu flavidus</name>
    <name type="common">sansaifugu</name>
    <dbReference type="NCBI Taxonomy" id="433684"/>
    <lineage>
        <taxon>Eukaryota</taxon>
        <taxon>Metazoa</taxon>
        <taxon>Chordata</taxon>
        <taxon>Craniata</taxon>
        <taxon>Vertebrata</taxon>
        <taxon>Euteleostomi</taxon>
        <taxon>Actinopterygii</taxon>
        <taxon>Neopterygii</taxon>
        <taxon>Teleostei</taxon>
        <taxon>Neoteleostei</taxon>
        <taxon>Acanthomorphata</taxon>
        <taxon>Eupercaria</taxon>
        <taxon>Tetraodontiformes</taxon>
        <taxon>Tetradontoidea</taxon>
        <taxon>Tetraodontidae</taxon>
        <taxon>Takifugu</taxon>
    </lineage>
</organism>